<gene>
    <name evidence="1" type="ORF">BDN72DRAFT_900882</name>
</gene>
<keyword evidence="2" id="KW-1185">Reference proteome</keyword>
<reference evidence="1 2" key="1">
    <citation type="journal article" date="2019" name="Nat. Ecol. Evol.">
        <title>Megaphylogeny resolves global patterns of mushroom evolution.</title>
        <authorList>
            <person name="Varga T."/>
            <person name="Krizsan K."/>
            <person name="Foldi C."/>
            <person name="Dima B."/>
            <person name="Sanchez-Garcia M."/>
            <person name="Sanchez-Ramirez S."/>
            <person name="Szollosi G.J."/>
            <person name="Szarkandi J.G."/>
            <person name="Papp V."/>
            <person name="Albert L."/>
            <person name="Andreopoulos W."/>
            <person name="Angelini C."/>
            <person name="Antonin V."/>
            <person name="Barry K.W."/>
            <person name="Bougher N.L."/>
            <person name="Buchanan P."/>
            <person name="Buyck B."/>
            <person name="Bense V."/>
            <person name="Catcheside P."/>
            <person name="Chovatia M."/>
            <person name="Cooper J."/>
            <person name="Damon W."/>
            <person name="Desjardin D."/>
            <person name="Finy P."/>
            <person name="Geml J."/>
            <person name="Haridas S."/>
            <person name="Hughes K."/>
            <person name="Justo A."/>
            <person name="Karasinski D."/>
            <person name="Kautmanova I."/>
            <person name="Kiss B."/>
            <person name="Kocsube S."/>
            <person name="Kotiranta H."/>
            <person name="LaButti K.M."/>
            <person name="Lechner B.E."/>
            <person name="Liimatainen K."/>
            <person name="Lipzen A."/>
            <person name="Lukacs Z."/>
            <person name="Mihaltcheva S."/>
            <person name="Morgado L.N."/>
            <person name="Niskanen T."/>
            <person name="Noordeloos M.E."/>
            <person name="Ohm R.A."/>
            <person name="Ortiz-Santana B."/>
            <person name="Ovrebo C."/>
            <person name="Racz N."/>
            <person name="Riley R."/>
            <person name="Savchenko A."/>
            <person name="Shiryaev A."/>
            <person name="Soop K."/>
            <person name="Spirin V."/>
            <person name="Szebenyi C."/>
            <person name="Tomsovsky M."/>
            <person name="Tulloss R.E."/>
            <person name="Uehling J."/>
            <person name="Grigoriev I.V."/>
            <person name="Vagvolgyi C."/>
            <person name="Papp T."/>
            <person name="Martin F.M."/>
            <person name="Miettinen O."/>
            <person name="Hibbett D.S."/>
            <person name="Nagy L.G."/>
        </authorList>
    </citation>
    <scope>NUCLEOTIDE SEQUENCE [LARGE SCALE GENOMIC DNA]</scope>
    <source>
        <strain evidence="1 2">NL-1719</strain>
    </source>
</reference>
<proteinExistence type="predicted"/>
<organism evidence="1 2">
    <name type="scientific">Pluteus cervinus</name>
    <dbReference type="NCBI Taxonomy" id="181527"/>
    <lineage>
        <taxon>Eukaryota</taxon>
        <taxon>Fungi</taxon>
        <taxon>Dikarya</taxon>
        <taxon>Basidiomycota</taxon>
        <taxon>Agaricomycotina</taxon>
        <taxon>Agaricomycetes</taxon>
        <taxon>Agaricomycetidae</taxon>
        <taxon>Agaricales</taxon>
        <taxon>Pluteineae</taxon>
        <taxon>Pluteaceae</taxon>
        <taxon>Pluteus</taxon>
    </lineage>
</organism>
<name>A0ACD3AHW7_9AGAR</name>
<dbReference type="Proteomes" id="UP000308600">
    <property type="component" value="Unassembled WGS sequence"/>
</dbReference>
<sequence>MDEAALDLGSGHPVLLADSSGVDIPVFEDEHNPRLVVRRGETDINHVSAEDGVQTDITTPPKIRTVRRHWESLDDIILQANTIVLPPNNPPEFGTLQTFYVKKSAQIHSTLRELCGRIMFTKERLLKRYTNLCCKIEQPSQMTYQIGRDAHDVPHKVVITASEWRVPEFGAAYHLNRAGGSDLSFEDVFPLQVNKVPIEIYFPAQVALEPSDISVETSVSSVIQ</sequence>
<dbReference type="EMBL" id="ML208444">
    <property type="protein sequence ID" value="TFK65214.1"/>
    <property type="molecule type" value="Genomic_DNA"/>
</dbReference>
<evidence type="ECO:0000313" key="2">
    <source>
        <dbReference type="Proteomes" id="UP000308600"/>
    </source>
</evidence>
<protein>
    <submittedName>
        <fullName evidence="1">Uncharacterized protein</fullName>
    </submittedName>
</protein>
<accession>A0ACD3AHW7</accession>
<evidence type="ECO:0000313" key="1">
    <source>
        <dbReference type="EMBL" id="TFK65214.1"/>
    </source>
</evidence>